<keyword evidence="13" id="KW-1185">Reference proteome</keyword>
<dbReference type="InterPro" id="IPR049035">
    <property type="entry name" value="ADDB_N"/>
</dbReference>
<dbReference type="RefSeq" id="WP_143849067.1">
    <property type="nucleotide sequence ID" value="NZ_VLXZ01000007.1"/>
</dbReference>
<dbReference type="AlphaFoldDB" id="A0A553ZXK4"/>
<dbReference type="InterPro" id="IPR013986">
    <property type="entry name" value="DExx_box_DNA_helicase_dom_sf"/>
</dbReference>
<dbReference type="InterPro" id="IPR011604">
    <property type="entry name" value="PDDEXK-like_dom_sf"/>
</dbReference>
<evidence type="ECO:0000259" key="11">
    <source>
        <dbReference type="Pfam" id="PF21445"/>
    </source>
</evidence>
<dbReference type="GO" id="GO:0004527">
    <property type="term" value="F:exonuclease activity"/>
    <property type="evidence" value="ECO:0007669"/>
    <property type="project" value="UniProtKB-KW"/>
</dbReference>
<evidence type="ECO:0000256" key="8">
    <source>
        <dbReference type="ARBA" id="ARBA00023125"/>
    </source>
</evidence>
<gene>
    <name evidence="12" type="ORF">FN960_12480</name>
</gene>
<evidence type="ECO:0000256" key="7">
    <source>
        <dbReference type="ARBA" id="ARBA00022840"/>
    </source>
</evidence>
<feature type="domain" description="PD-(D/E)XK endonuclease-like" evidence="10">
    <location>
        <begin position="641"/>
        <end position="941"/>
    </location>
</feature>
<feature type="domain" description="ATP-dependent helicase/deoxyribonuclease subunit B N-terminal" evidence="11">
    <location>
        <begin position="126"/>
        <end position="204"/>
    </location>
</feature>
<dbReference type="Pfam" id="PF12705">
    <property type="entry name" value="PDDEXK_1"/>
    <property type="match status" value="1"/>
</dbReference>
<dbReference type="Proteomes" id="UP000318521">
    <property type="component" value="Unassembled WGS sequence"/>
</dbReference>
<dbReference type="GO" id="GO:0003677">
    <property type="term" value="F:DNA binding"/>
    <property type="evidence" value="ECO:0007669"/>
    <property type="project" value="UniProtKB-KW"/>
</dbReference>
<evidence type="ECO:0000259" key="10">
    <source>
        <dbReference type="Pfam" id="PF12705"/>
    </source>
</evidence>
<protein>
    <submittedName>
        <fullName evidence="12">Uncharacterized protein</fullName>
    </submittedName>
</protein>
<evidence type="ECO:0000256" key="5">
    <source>
        <dbReference type="ARBA" id="ARBA00022806"/>
    </source>
</evidence>
<dbReference type="Pfam" id="PF21445">
    <property type="entry name" value="ADDB_N"/>
    <property type="match status" value="1"/>
</dbReference>
<organism evidence="12 13">
    <name type="scientific">Alkalicoccobacillus porphyridii</name>
    <dbReference type="NCBI Taxonomy" id="2597270"/>
    <lineage>
        <taxon>Bacteria</taxon>
        <taxon>Bacillati</taxon>
        <taxon>Bacillota</taxon>
        <taxon>Bacilli</taxon>
        <taxon>Bacillales</taxon>
        <taxon>Bacillaceae</taxon>
        <taxon>Alkalicoccobacillus</taxon>
    </lineage>
</organism>
<dbReference type="GO" id="GO:0004386">
    <property type="term" value="F:helicase activity"/>
    <property type="evidence" value="ECO:0007669"/>
    <property type="project" value="UniProtKB-KW"/>
</dbReference>
<evidence type="ECO:0000313" key="13">
    <source>
        <dbReference type="Proteomes" id="UP000318521"/>
    </source>
</evidence>
<dbReference type="InterPro" id="IPR027417">
    <property type="entry name" value="P-loop_NTPase"/>
</dbReference>
<comment type="caution">
    <text evidence="12">The sequence shown here is derived from an EMBL/GenBank/DDBJ whole genome shotgun (WGS) entry which is preliminary data.</text>
</comment>
<keyword evidence="7" id="KW-0067">ATP-binding</keyword>
<evidence type="ECO:0000256" key="2">
    <source>
        <dbReference type="ARBA" id="ARBA00022741"/>
    </source>
</evidence>
<dbReference type="Gene3D" id="3.40.50.300">
    <property type="entry name" value="P-loop containing nucleotide triphosphate hydrolases"/>
    <property type="match status" value="1"/>
</dbReference>
<dbReference type="Gene3D" id="1.10.10.160">
    <property type="match status" value="1"/>
</dbReference>
<dbReference type="SUPFAM" id="SSF52980">
    <property type="entry name" value="Restriction endonuclease-like"/>
    <property type="match status" value="1"/>
</dbReference>
<dbReference type="InterPro" id="IPR011335">
    <property type="entry name" value="Restrct_endonuc-II-like"/>
</dbReference>
<evidence type="ECO:0000256" key="4">
    <source>
        <dbReference type="ARBA" id="ARBA00022801"/>
    </source>
</evidence>
<accession>A0A553ZXK4</accession>
<evidence type="ECO:0000256" key="1">
    <source>
        <dbReference type="ARBA" id="ARBA00022722"/>
    </source>
</evidence>
<keyword evidence="8" id="KW-0238">DNA-binding</keyword>
<keyword evidence="4" id="KW-0378">Hydrolase</keyword>
<sequence length="953" mass="109919">MLRQKVIGTALVDIGSSQRLDLYAKEMREMDPSILYIMPSSSWLRAARQSNQPFMFGTFDDLAIRTLQMHKKAFLSLSEQERTLFFQQILEQEQARDNRSPKEKAKALSDTYGQLKRLGVSTDSITHPLEACKPIFKSYEKLTKEQQVLDPENRMLYAAELLKQQSTASNWHVIVDGFYDFSPLQFVLLEALLQADIKVTVYLPHFESLDIVTETLDDLKKMGFNTDRFKIQPTSPKTNRVSLIKATTTREQWTGVVQAMADQTDEVGILHAPDEKENWMRVAKEAGVPITLPITKKMGQTSIYMIVDFILKPLHTKEEEVELASLLLHIFGVRGTAYAKAMHQLQRSGTTGLEKVEESRQRIGQFDRNSYEGIVDYLHRLETVLDELAIAEWLDRQIKEMTQAGAIQDLLIEEKALQQLMDLLRTKRESFSQNQIGQFKVSASFIHDLVRANLDQKDLLREQGFRNGVPSLYWQNAAQFTGKTLFIPSMGAEQFPGTYRLSGYVQETDIYLYDIPYGKPTHLHFRKKQAAYFRQLFFVAEELVFSYVEGVDPNHPLLPTVFLDGQSIESSWSFENRMRKKMAHTRKEYIEMIAYWKGKKKSVQDLPADISAMEHSLHRLETGEEAISNEMEQRLKQQPTVAITALESYARCPIRFSLERLLQVSEPDAQDEGVSFLLIGHLVHTLIEWLYQELEIVGQPFSSLSEQKKQQVPQLIEQKIDESWLLIEEENPHISKLELNLLKQQWVNRLLEWWEAERKLFWDNESLGAMSIHSLEQSLTYELLSKSGEPIRLTGKIDRVDMIDSEFVIYDYKTGLSTLKMEEVRAGLKLQLPLYSYILKQTLDLRNDHAHEALGASYISLRAPSQRSNNGIWHEREIGKPSRFLVSSRCQNKEPEIGTESFLKKYELEERIQTLWQGMNSSFPVKPLDCRDSCPYGPICRVTDDQKEAAAEI</sequence>
<evidence type="ECO:0000256" key="6">
    <source>
        <dbReference type="ARBA" id="ARBA00022839"/>
    </source>
</evidence>
<dbReference type="SUPFAM" id="SSF52540">
    <property type="entry name" value="P-loop containing nucleoside triphosphate hydrolases"/>
    <property type="match status" value="1"/>
</dbReference>
<dbReference type="OrthoDB" id="9758506at2"/>
<evidence type="ECO:0000313" key="12">
    <source>
        <dbReference type="EMBL" id="TSB46173.1"/>
    </source>
</evidence>
<keyword evidence="2" id="KW-0547">Nucleotide-binding</keyword>
<reference evidence="12 13" key="1">
    <citation type="submission" date="2019-07" db="EMBL/GenBank/DDBJ databases">
        <authorList>
            <person name="Park Y.J."/>
            <person name="Jeong S.E."/>
            <person name="Jung H.S."/>
        </authorList>
    </citation>
    <scope>NUCLEOTIDE SEQUENCE [LARGE SCALE GENOMIC DNA]</scope>
    <source>
        <strain evidence="13">P16(2019)</strain>
    </source>
</reference>
<dbReference type="GO" id="GO:0006281">
    <property type="term" value="P:DNA repair"/>
    <property type="evidence" value="ECO:0007669"/>
    <property type="project" value="UniProtKB-KW"/>
</dbReference>
<keyword evidence="1" id="KW-0540">Nuclease</keyword>
<dbReference type="GO" id="GO:0005524">
    <property type="term" value="F:ATP binding"/>
    <property type="evidence" value="ECO:0007669"/>
    <property type="project" value="UniProtKB-KW"/>
</dbReference>
<evidence type="ECO:0000256" key="9">
    <source>
        <dbReference type="ARBA" id="ARBA00023204"/>
    </source>
</evidence>
<dbReference type="EMBL" id="VLXZ01000007">
    <property type="protein sequence ID" value="TSB46173.1"/>
    <property type="molecule type" value="Genomic_DNA"/>
</dbReference>
<name>A0A553ZXK4_9BACI</name>
<keyword evidence="9" id="KW-0234">DNA repair</keyword>
<dbReference type="Gene3D" id="3.90.320.10">
    <property type="match status" value="1"/>
</dbReference>
<keyword evidence="3" id="KW-0227">DNA damage</keyword>
<evidence type="ECO:0000256" key="3">
    <source>
        <dbReference type="ARBA" id="ARBA00022763"/>
    </source>
</evidence>
<dbReference type="InterPro" id="IPR038726">
    <property type="entry name" value="PDDEXK_AddAB-type"/>
</dbReference>
<keyword evidence="5" id="KW-0347">Helicase</keyword>
<keyword evidence="6" id="KW-0269">Exonuclease</keyword>
<proteinExistence type="predicted"/>